<dbReference type="SMART" id="SM00343">
    <property type="entry name" value="ZnF_C2HC"/>
    <property type="match status" value="5"/>
</dbReference>
<dbReference type="Gene3D" id="4.10.60.10">
    <property type="entry name" value="Zinc finger, CCHC-type"/>
    <property type="match status" value="2"/>
</dbReference>
<proteinExistence type="predicted"/>
<dbReference type="PANTHER" id="PTHR46543">
    <property type="entry name" value="ZINC FINGER CCHC DOMAIN-CONTAINING PROTEIN 7"/>
    <property type="match status" value="1"/>
</dbReference>
<dbReference type="InterPro" id="IPR025836">
    <property type="entry name" value="Zn_knuckle_CX2CX4HX4C"/>
</dbReference>
<feature type="compositionally biased region" description="Basic residues" evidence="10">
    <location>
        <begin position="793"/>
        <end position="803"/>
    </location>
</feature>
<dbReference type="InterPro" id="IPR001878">
    <property type="entry name" value="Znf_CCHC"/>
</dbReference>
<feature type="domain" description="CCHC-type" evidence="11">
    <location>
        <begin position="309"/>
        <end position="323"/>
    </location>
</feature>
<sequence>MEGDDGDEQNWNRWKEAGFRDNDVESAYDSHEEREEIEEALYAHIFFQSQVEGDVDDPSDDKNVKQFRNMSNHHISDNSLPGTNKEEKLVPVSSPLDDSVDLQRFKSDTFFCNGFIFEKTIVPVKKSDAGVLTSPNFDSSRNQSTVSKHVYRANKKLYQQFEKSKKNTSKRITFSDTSISEDLNKDIHEEDNLSDSTYSDDINLEESLSDMDDIDVHVNESQRILLKKYGNCHSSSDTDPDWAVEPNNSDISLGAKNRYYLVRPLNIQCYNCKETGHMSRDCPNPKKSPVCYLCGFTGHTSRTCPQRICYNCYELGHEVKLCPYSQQHRWRTCYRCNMYGHEQDKCPDIWRCYHMTTVPGKLVKKDTVNKKIFCYNCAAAGHFGFECEEKRMDRCSNPTYPFIAQYKLVHTGTKEKHSETKKHKKHKHFDSDVEELPQKKLKTKRCEKKKEISSVLKQKDSTLKNNDNVSIDIDIPTFVAYSKGLEPGNDSLKGELPWKDNENYSAKGDNQTGDNQHKVRLDKQTQDHRNNNARLDKHTGDHRNSNARLDEQTGDHRNNNALLDKHTGDHRNNNARLDKQTHSNKNNNARLEEQTDDHKNAKFDRQTCDHKKYSDDEDLNHQFLDNVSWHKISSFSDTLNVTGAHTSRKISKKGKKKKSKHSMDKTVVKETKQKYSKKRKEPKTENDKTNFEGPDEPLGGYDQLNKRQKKNKKKNKKEEMNKFDKGKKSKHVNNDWIGNEKWQSSSTVTDLRIHVMNTTCTMEQHGPISNGIGKRTDSSSRPNQDRQVIKKDRGFRKRVNVAK</sequence>
<feature type="compositionally biased region" description="Basic and acidic residues" evidence="10">
    <location>
        <begin position="716"/>
        <end position="726"/>
    </location>
</feature>
<evidence type="ECO:0000256" key="2">
    <source>
        <dbReference type="ARBA" id="ARBA00022723"/>
    </source>
</evidence>
<keyword evidence="6" id="KW-0539">Nucleus</keyword>
<evidence type="ECO:0000313" key="12">
    <source>
        <dbReference type="EMBL" id="KAL3876562.1"/>
    </source>
</evidence>
<accession>A0ABD3WUY1</accession>
<evidence type="ECO:0000313" key="13">
    <source>
        <dbReference type="Proteomes" id="UP001634394"/>
    </source>
</evidence>
<dbReference type="Pfam" id="PF00098">
    <property type="entry name" value="zf-CCHC"/>
    <property type="match status" value="1"/>
</dbReference>
<keyword evidence="5" id="KW-0862">Zinc</keyword>
<evidence type="ECO:0000256" key="4">
    <source>
        <dbReference type="ARBA" id="ARBA00022771"/>
    </source>
</evidence>
<dbReference type="EMBL" id="JBJQND010000005">
    <property type="protein sequence ID" value="KAL3876562.1"/>
    <property type="molecule type" value="Genomic_DNA"/>
</dbReference>
<feature type="compositionally biased region" description="Basic and acidic residues" evidence="10">
    <location>
        <begin position="590"/>
        <end position="603"/>
    </location>
</feature>
<dbReference type="InterPro" id="IPR036875">
    <property type="entry name" value="Znf_CCHC_sf"/>
</dbReference>
<feature type="domain" description="CCHC-type" evidence="11">
    <location>
        <begin position="291"/>
        <end position="306"/>
    </location>
</feature>
<evidence type="ECO:0000256" key="5">
    <source>
        <dbReference type="ARBA" id="ARBA00022833"/>
    </source>
</evidence>
<feature type="domain" description="CCHC-type" evidence="11">
    <location>
        <begin position="374"/>
        <end position="389"/>
    </location>
</feature>
<dbReference type="InterPro" id="IPR051644">
    <property type="entry name" value="TRAMP_AT-DNA-binding"/>
</dbReference>
<evidence type="ECO:0000256" key="10">
    <source>
        <dbReference type="SAM" id="MobiDB-lite"/>
    </source>
</evidence>
<evidence type="ECO:0000259" key="11">
    <source>
        <dbReference type="PROSITE" id="PS50158"/>
    </source>
</evidence>
<keyword evidence="2" id="KW-0479">Metal-binding</keyword>
<gene>
    <name evidence="12" type="ORF">ACJMK2_034400</name>
</gene>
<keyword evidence="4 9" id="KW-0863">Zinc-finger</keyword>
<feature type="compositionally biased region" description="Basic residues" evidence="10">
    <location>
        <begin position="646"/>
        <end position="660"/>
    </location>
</feature>
<dbReference type="SUPFAM" id="SSF57756">
    <property type="entry name" value="Retrovirus zinc finger-like domains"/>
    <property type="match status" value="2"/>
</dbReference>
<dbReference type="GO" id="GO:0005634">
    <property type="term" value="C:nucleus"/>
    <property type="evidence" value="ECO:0007669"/>
    <property type="project" value="UniProtKB-SubCell"/>
</dbReference>
<dbReference type="AlphaFoldDB" id="A0ABD3WUY1"/>
<evidence type="ECO:0000256" key="1">
    <source>
        <dbReference type="ARBA" id="ARBA00004123"/>
    </source>
</evidence>
<feature type="compositionally biased region" description="Basic residues" evidence="10">
    <location>
        <begin position="706"/>
        <end position="715"/>
    </location>
</feature>
<reference evidence="12 13" key="1">
    <citation type="submission" date="2024-11" db="EMBL/GenBank/DDBJ databases">
        <title>Chromosome-level genome assembly of the freshwater bivalve Anodonta woodiana.</title>
        <authorList>
            <person name="Chen X."/>
        </authorList>
    </citation>
    <scope>NUCLEOTIDE SEQUENCE [LARGE SCALE GENOMIC DNA]</scope>
    <source>
        <strain evidence="12">MN2024</strain>
        <tissue evidence="12">Gills</tissue>
    </source>
</reference>
<comment type="subcellular location">
    <subcellularLocation>
        <location evidence="1">Nucleus</location>
    </subcellularLocation>
</comment>
<keyword evidence="3" id="KW-0677">Repeat</keyword>
<feature type="compositionally biased region" description="Basic and acidic residues" evidence="10">
    <location>
        <begin position="661"/>
        <end position="673"/>
    </location>
</feature>
<feature type="region of interest" description="Disordered" evidence="10">
    <location>
        <begin position="485"/>
        <end position="603"/>
    </location>
</feature>
<keyword evidence="13" id="KW-1185">Reference proteome</keyword>
<dbReference type="PROSITE" id="PS50158">
    <property type="entry name" value="ZF_CCHC"/>
    <property type="match status" value="5"/>
</dbReference>
<feature type="compositionally biased region" description="Basic and acidic residues" evidence="10">
    <location>
        <begin position="492"/>
        <end position="502"/>
    </location>
</feature>
<comment type="caution">
    <text evidence="12">The sequence shown here is derived from an EMBL/GenBank/DDBJ whole genome shotgun (WGS) entry which is preliminary data.</text>
</comment>
<protein>
    <recommendedName>
        <fullName evidence="7">Zinc finger CCHC domain-containing protein 7</fullName>
    </recommendedName>
    <alternativeName>
        <fullName evidence="8">TRAMP-like complex RNA-binding factor ZCCHC7</fullName>
    </alternativeName>
</protein>
<dbReference type="GO" id="GO:0008270">
    <property type="term" value="F:zinc ion binding"/>
    <property type="evidence" value="ECO:0007669"/>
    <property type="project" value="UniProtKB-KW"/>
</dbReference>
<feature type="domain" description="CCHC-type" evidence="11">
    <location>
        <begin position="269"/>
        <end position="284"/>
    </location>
</feature>
<dbReference type="PANTHER" id="PTHR46543:SF1">
    <property type="entry name" value="ZINC FINGER CCHC DOMAIN-CONTAINING PROTEIN 7"/>
    <property type="match status" value="1"/>
</dbReference>
<organism evidence="12 13">
    <name type="scientific">Sinanodonta woodiana</name>
    <name type="common">Chinese pond mussel</name>
    <name type="synonym">Anodonta woodiana</name>
    <dbReference type="NCBI Taxonomy" id="1069815"/>
    <lineage>
        <taxon>Eukaryota</taxon>
        <taxon>Metazoa</taxon>
        <taxon>Spiralia</taxon>
        <taxon>Lophotrochozoa</taxon>
        <taxon>Mollusca</taxon>
        <taxon>Bivalvia</taxon>
        <taxon>Autobranchia</taxon>
        <taxon>Heteroconchia</taxon>
        <taxon>Palaeoheterodonta</taxon>
        <taxon>Unionida</taxon>
        <taxon>Unionoidea</taxon>
        <taxon>Unionidae</taxon>
        <taxon>Unioninae</taxon>
        <taxon>Sinanodonta</taxon>
    </lineage>
</organism>
<evidence type="ECO:0000256" key="3">
    <source>
        <dbReference type="ARBA" id="ARBA00022737"/>
    </source>
</evidence>
<feature type="region of interest" description="Disordered" evidence="10">
    <location>
        <begin position="643"/>
        <end position="746"/>
    </location>
</feature>
<evidence type="ECO:0000256" key="6">
    <source>
        <dbReference type="ARBA" id="ARBA00023242"/>
    </source>
</evidence>
<evidence type="ECO:0000256" key="7">
    <source>
        <dbReference type="ARBA" id="ARBA00041190"/>
    </source>
</evidence>
<evidence type="ECO:0000256" key="8">
    <source>
        <dbReference type="ARBA" id="ARBA00043023"/>
    </source>
</evidence>
<evidence type="ECO:0000256" key="9">
    <source>
        <dbReference type="PROSITE-ProRule" id="PRU00047"/>
    </source>
</evidence>
<feature type="compositionally biased region" description="Basic and acidic residues" evidence="10">
    <location>
        <begin position="515"/>
        <end position="581"/>
    </location>
</feature>
<dbReference type="Proteomes" id="UP001634394">
    <property type="component" value="Unassembled WGS sequence"/>
</dbReference>
<feature type="compositionally biased region" description="Basic and acidic residues" evidence="10">
    <location>
        <begin position="774"/>
        <end position="792"/>
    </location>
</feature>
<feature type="domain" description="CCHC-type" evidence="11">
    <location>
        <begin position="333"/>
        <end position="348"/>
    </location>
</feature>
<dbReference type="Pfam" id="PF14392">
    <property type="entry name" value="zf-CCHC_4"/>
    <property type="match status" value="3"/>
</dbReference>
<name>A0ABD3WUY1_SINWO</name>
<feature type="region of interest" description="Disordered" evidence="10">
    <location>
        <begin position="761"/>
        <end position="803"/>
    </location>
</feature>